<dbReference type="GO" id="GO:0043844">
    <property type="term" value="F:ADP-specific phosphofructokinase activity"/>
    <property type="evidence" value="ECO:0007669"/>
    <property type="project" value="UniProtKB-EC"/>
</dbReference>
<reference evidence="1 2" key="1">
    <citation type="submission" date="2020-08" db="EMBL/GenBank/DDBJ databases">
        <title>Genomic Encyclopedia of Type Strains, Phase IV (KMG-IV): sequencing the most valuable type-strain genomes for metagenomic binning, comparative biology and taxonomic classification.</title>
        <authorList>
            <person name="Goeker M."/>
        </authorList>
    </citation>
    <scope>NUCLEOTIDE SEQUENCE [LARGE SCALE GENOMIC DNA]</scope>
    <source>
        <strain evidence="1 2">DSM 16268</strain>
    </source>
</reference>
<evidence type="ECO:0000313" key="1">
    <source>
        <dbReference type="EMBL" id="MBB5751573.1"/>
    </source>
</evidence>
<comment type="caution">
    <text evidence="1">The sequence shown here is derived from an EMBL/GenBank/DDBJ whole genome shotgun (WGS) entry which is preliminary data.</text>
</comment>
<dbReference type="EC" id="2.7.1.146" evidence="1"/>
<organism evidence="1 2">
    <name type="scientific">Prosthecomicrobium pneumaticum</name>
    <dbReference type="NCBI Taxonomy" id="81895"/>
    <lineage>
        <taxon>Bacteria</taxon>
        <taxon>Pseudomonadati</taxon>
        <taxon>Pseudomonadota</taxon>
        <taxon>Alphaproteobacteria</taxon>
        <taxon>Hyphomicrobiales</taxon>
        <taxon>Kaistiaceae</taxon>
        <taxon>Prosthecomicrobium</taxon>
    </lineage>
</organism>
<dbReference type="SUPFAM" id="SSF53613">
    <property type="entry name" value="Ribokinase-like"/>
    <property type="match status" value="1"/>
</dbReference>
<keyword evidence="2" id="KW-1185">Reference proteome</keyword>
<protein>
    <submittedName>
        <fullName evidence="1">ADP-dependent phosphofructokinase/glucokinase</fullName>
        <ecNumber evidence="1">2.7.1.146</ecNumber>
        <ecNumber evidence="1">2.7.1.147</ecNumber>
    </submittedName>
</protein>
<dbReference type="Proteomes" id="UP000523821">
    <property type="component" value="Unassembled WGS sequence"/>
</dbReference>
<accession>A0A7W9FKU3</accession>
<keyword evidence="1" id="KW-0418">Kinase</keyword>
<dbReference type="Gene3D" id="3.30.1110.20">
    <property type="match status" value="1"/>
</dbReference>
<gene>
    <name evidence="1" type="ORF">GGQ63_000616</name>
</gene>
<dbReference type="EC" id="2.7.1.147" evidence="1"/>
<dbReference type="GO" id="GO:0043843">
    <property type="term" value="F:ADP-specific glucokinase activity"/>
    <property type="evidence" value="ECO:0007669"/>
    <property type="project" value="UniProtKB-EC"/>
</dbReference>
<name>A0A7W9FKU3_9HYPH</name>
<dbReference type="AlphaFoldDB" id="A0A7W9FKU3"/>
<keyword evidence="1" id="KW-0808">Transferase</keyword>
<dbReference type="RefSeq" id="WP_183852363.1">
    <property type="nucleotide sequence ID" value="NZ_JACHOO010000001.1"/>
</dbReference>
<dbReference type="Gene3D" id="3.40.1190.20">
    <property type="match status" value="1"/>
</dbReference>
<sequence>MSAIAAIAWSEAYRELLERLPALVARARLTFCGMGSCIDARIHLPAIAPLLDGDAPAEARHFLSMLVDRARRGIGGEVRVDWPEGPAWLSERLPIRSSLGGTGPHAAWVLTAAGAPAVVALEDRSETMLSHVPAEILVAEEGRLVPAGEARRAGRSRPHIFIFEYTAGRAIGDVVPARSSRIIVRFNDPDLEHDDAFDALTVARAGEAGAGLISAFNAVARDRLDGEIARVGALAGAWKAGGLDTVYYELGGFDTIEACRATLTGLRGRYDALGMSHSEYRGLGGAEDLSVGMPAMADELGLDRLVVHADHFAAIATRRDAARDRDALMAGCLIAASRAAAGTPVRPERLPEGARFAASPFDEPVRRGRWTLVSCASPYLETPATTLGLGDSFTGGCLLVFGQGSPPTR</sequence>
<dbReference type="EMBL" id="JACHOO010000001">
    <property type="protein sequence ID" value="MBB5751573.1"/>
    <property type="molecule type" value="Genomic_DNA"/>
</dbReference>
<proteinExistence type="predicted"/>
<dbReference type="InterPro" id="IPR029056">
    <property type="entry name" value="Ribokinase-like"/>
</dbReference>
<evidence type="ECO:0000313" key="2">
    <source>
        <dbReference type="Proteomes" id="UP000523821"/>
    </source>
</evidence>